<accession>A0A1H6KIJ6</accession>
<protein>
    <submittedName>
        <fullName evidence="1">Uncharacterized protein</fullName>
    </submittedName>
</protein>
<sequence>MFIYYTFGCYSNTWIFTHILKSRECFWVLIFTPPYIC</sequence>
<dbReference type="EMBL" id="CDSC02000165">
    <property type="protein sequence ID" value="SEH75387.1"/>
    <property type="molecule type" value="Genomic_DNA"/>
</dbReference>
<dbReference type="Proteomes" id="UP000198988">
    <property type="component" value="Unassembled WGS sequence"/>
</dbReference>
<dbReference type="AlphaFoldDB" id="A0A1H6KIJ6"/>
<evidence type="ECO:0000313" key="1">
    <source>
        <dbReference type="EMBL" id="SEH75387.1"/>
    </source>
</evidence>
<organism evidence="1 2">
    <name type="scientific">Bathymodiolus azoricus thioautotrophic gill symbiont</name>
    <dbReference type="NCBI Taxonomy" id="235205"/>
    <lineage>
        <taxon>Bacteria</taxon>
        <taxon>Pseudomonadati</taxon>
        <taxon>Pseudomonadota</taxon>
        <taxon>Gammaproteobacteria</taxon>
        <taxon>sulfur-oxidizing symbionts</taxon>
    </lineage>
</organism>
<name>A0A1H6KIJ6_9GAMM</name>
<evidence type="ECO:0000313" key="2">
    <source>
        <dbReference type="Proteomes" id="UP000198988"/>
    </source>
</evidence>
<proteinExistence type="predicted"/>
<reference evidence="2" key="1">
    <citation type="submission" date="2016-06" db="EMBL/GenBank/DDBJ databases">
        <authorList>
            <person name="Petersen J."/>
            <person name="Sayavedra L."/>
        </authorList>
    </citation>
    <scope>NUCLEOTIDE SEQUENCE [LARGE SCALE GENOMIC DNA]</scope>
    <source>
        <strain evidence="2">BazSymA</strain>
    </source>
</reference>
<gene>
    <name evidence="1" type="ORF">BAZSYMA_ACONTIG202436_0</name>
</gene>